<keyword evidence="1" id="KW-0732">Signal</keyword>
<proteinExistence type="predicted"/>
<gene>
    <name evidence="2" type="ORF">C7S10_01670</name>
</gene>
<dbReference type="RefSeq" id="WP_108342669.1">
    <property type="nucleotide sequence ID" value="NZ_PYXZ01000001.1"/>
</dbReference>
<feature type="chain" id="PRO_5039603726" description="P/Homo B domain-containing protein" evidence="1">
    <location>
        <begin position="28"/>
        <end position="162"/>
    </location>
</feature>
<evidence type="ECO:0000256" key="1">
    <source>
        <dbReference type="SAM" id="SignalP"/>
    </source>
</evidence>
<reference evidence="2 3" key="1">
    <citation type="submission" date="2018-03" db="EMBL/GenBank/DDBJ databases">
        <authorList>
            <person name="Keele B.F."/>
        </authorList>
    </citation>
    <scope>NUCLEOTIDE SEQUENCE [LARGE SCALE GENOMIC DNA]</scope>
    <source>
        <strain evidence="2 3">IB-3</strain>
    </source>
</reference>
<evidence type="ECO:0000313" key="3">
    <source>
        <dbReference type="Proteomes" id="UP000244867"/>
    </source>
</evidence>
<protein>
    <recommendedName>
        <fullName evidence="4">P/Homo B domain-containing protein</fullName>
    </recommendedName>
</protein>
<keyword evidence="3" id="KW-1185">Reference proteome</keyword>
<accession>A0A2R7Z1J0</accession>
<dbReference type="EMBL" id="PYXZ01000001">
    <property type="protein sequence ID" value="PUA82482.1"/>
    <property type="molecule type" value="Genomic_DNA"/>
</dbReference>
<organism evidence="2 3">
    <name type="scientific">Nocardioides currus</name>
    <dbReference type="NCBI Taxonomy" id="2133958"/>
    <lineage>
        <taxon>Bacteria</taxon>
        <taxon>Bacillati</taxon>
        <taxon>Actinomycetota</taxon>
        <taxon>Actinomycetes</taxon>
        <taxon>Propionibacteriales</taxon>
        <taxon>Nocardioidaceae</taxon>
        <taxon>Nocardioides</taxon>
    </lineage>
</organism>
<name>A0A2R7Z1J0_9ACTN</name>
<sequence length="162" mass="16962">MRLRLVLLALLGALLATVGPTSPAVSAAAVPCARTWSGEAKAIAPEDPANTPAYKWTVAPIDVPASSDVEDIDVTYDLTHPHAANVMTRLTRMEGKTVTGSIAIQPRLTADTSSQARPLTFDDEATSAYAATSPTGRYRPAAELSAFDGTPAGATWRLDIAN</sequence>
<comment type="caution">
    <text evidence="2">The sequence shown here is derived from an EMBL/GenBank/DDBJ whole genome shotgun (WGS) entry which is preliminary data.</text>
</comment>
<evidence type="ECO:0008006" key="4">
    <source>
        <dbReference type="Google" id="ProtNLM"/>
    </source>
</evidence>
<feature type="signal peptide" evidence="1">
    <location>
        <begin position="1"/>
        <end position="27"/>
    </location>
</feature>
<dbReference type="OrthoDB" id="4993824at2"/>
<dbReference type="Proteomes" id="UP000244867">
    <property type="component" value="Unassembled WGS sequence"/>
</dbReference>
<dbReference type="Gene3D" id="2.60.120.260">
    <property type="entry name" value="Galactose-binding domain-like"/>
    <property type="match status" value="1"/>
</dbReference>
<dbReference type="AlphaFoldDB" id="A0A2R7Z1J0"/>
<evidence type="ECO:0000313" key="2">
    <source>
        <dbReference type="EMBL" id="PUA82482.1"/>
    </source>
</evidence>